<dbReference type="GO" id="GO:0032580">
    <property type="term" value="C:Golgi cisterna membrane"/>
    <property type="evidence" value="ECO:0007669"/>
    <property type="project" value="UniProtKB-SubCell"/>
</dbReference>
<dbReference type="CTD" id="20204763"/>
<evidence type="ECO:0000313" key="5">
    <source>
        <dbReference type="EnsemblMetazoa" id="HelroP173990"/>
    </source>
</evidence>
<dbReference type="HOGENOM" id="CLU_043399_2_0_1"/>
<organism evidence="5 6">
    <name type="scientific">Helobdella robusta</name>
    <name type="common">Californian leech</name>
    <dbReference type="NCBI Taxonomy" id="6412"/>
    <lineage>
        <taxon>Eukaryota</taxon>
        <taxon>Metazoa</taxon>
        <taxon>Spiralia</taxon>
        <taxon>Lophotrochozoa</taxon>
        <taxon>Annelida</taxon>
        <taxon>Clitellata</taxon>
        <taxon>Hirudinea</taxon>
        <taxon>Rhynchobdellida</taxon>
        <taxon>Glossiphoniidae</taxon>
        <taxon>Helobdella</taxon>
    </lineage>
</organism>
<evidence type="ECO:0000256" key="2">
    <source>
        <dbReference type="ARBA" id="ARBA00022679"/>
    </source>
</evidence>
<dbReference type="PANTHER" id="PTHR11927">
    <property type="entry name" value="GALACTOSIDE 2-L-FUCOSYLTRANSFERASE"/>
    <property type="match status" value="1"/>
</dbReference>
<comment type="similarity">
    <text evidence="3">Belongs to the glycosyltransferase 11 family.</text>
</comment>
<dbReference type="Proteomes" id="UP000015101">
    <property type="component" value="Unassembled WGS sequence"/>
</dbReference>
<gene>
    <name evidence="5" type="primary">20204763</name>
    <name evidence="4" type="ORF">HELRODRAFT_173990</name>
</gene>
<keyword evidence="1 3" id="KW-0328">Glycosyltransferase</keyword>
<sequence>MSFIIKYVYVVALATILIFLITVYFAENFKVGRNFLDSSPVTPPGSKYASLDACTFNSRRTGNLMFALAGLLFVAQNTRRNPILPTNIPYGWMDDYFNTSSIQRLPNEFVYDANKTVVLKERFGPFVYDPIFENPHKNSTVESKEIILLCGYFQNYKYVEKIDKKLKMIFTFYNETQSKVQNFIDHHKKTSAKNRSNVATVGIHIRRGDFLIKFHRNRGFAVVDENFINSTVNYFYKLWTAKNVEFILYFIASEDEAWVNSVVKKLNFARALNKAAFVFSTSNGGPFDMCLISMCDGVITSSGSFSWWAGWLANTTTIYFTGYPRKGSALGEGFDRKTYQKPDWIGFPPEI</sequence>
<dbReference type="RefSeq" id="XP_009018799.1">
    <property type="nucleotide sequence ID" value="XM_009020551.1"/>
</dbReference>
<proteinExistence type="inferred from homology"/>
<comment type="subcellular location">
    <subcellularLocation>
        <location evidence="3">Golgi apparatus</location>
        <location evidence="3">Golgi stack membrane</location>
        <topology evidence="3">Single-pass type II membrane protein</topology>
    </subcellularLocation>
</comment>
<dbReference type="InParanoid" id="T1F7G4"/>
<keyword evidence="2 3" id="KW-0808">Transferase</keyword>
<evidence type="ECO:0000313" key="4">
    <source>
        <dbReference type="EMBL" id="ESO03106.1"/>
    </source>
</evidence>
<evidence type="ECO:0000313" key="6">
    <source>
        <dbReference type="Proteomes" id="UP000015101"/>
    </source>
</evidence>
<feature type="transmembrane region" description="Helical" evidence="3">
    <location>
        <begin position="7"/>
        <end position="26"/>
    </location>
</feature>
<keyword evidence="3" id="KW-0735">Signal-anchor</keyword>
<evidence type="ECO:0000256" key="3">
    <source>
        <dbReference type="RuleBase" id="RU363129"/>
    </source>
</evidence>
<dbReference type="EMBL" id="AMQM01004778">
    <property type="status" value="NOT_ANNOTATED_CDS"/>
    <property type="molecule type" value="Genomic_DNA"/>
</dbReference>
<dbReference type="OrthoDB" id="3226at2759"/>
<dbReference type="EMBL" id="KB096676">
    <property type="protein sequence ID" value="ESO03106.1"/>
    <property type="molecule type" value="Genomic_DNA"/>
</dbReference>
<keyword evidence="3" id="KW-0333">Golgi apparatus</keyword>
<dbReference type="GO" id="GO:0005975">
    <property type="term" value="P:carbohydrate metabolic process"/>
    <property type="evidence" value="ECO:0007669"/>
    <property type="project" value="InterPro"/>
</dbReference>
<dbReference type="AlphaFoldDB" id="T1F7G4"/>
<evidence type="ECO:0000256" key="1">
    <source>
        <dbReference type="ARBA" id="ARBA00022676"/>
    </source>
</evidence>
<keyword evidence="3" id="KW-0472">Membrane</keyword>
<keyword evidence="6" id="KW-1185">Reference proteome</keyword>
<dbReference type="UniPathway" id="UPA00378"/>
<dbReference type="CDD" id="cd11301">
    <property type="entry name" value="Fut1_Fut2_like"/>
    <property type="match status" value="1"/>
</dbReference>
<dbReference type="KEGG" id="hro:HELRODRAFT_173990"/>
<dbReference type="PANTHER" id="PTHR11927:SF9">
    <property type="entry name" value="L-FUCOSYLTRANSFERASE"/>
    <property type="match status" value="1"/>
</dbReference>
<dbReference type="EC" id="2.4.1.-" evidence="3"/>
<protein>
    <recommendedName>
        <fullName evidence="3">L-Fucosyltransferase</fullName>
        <ecNumber evidence="3">2.4.1.-</ecNumber>
    </recommendedName>
</protein>
<reference evidence="5" key="3">
    <citation type="submission" date="2015-06" db="UniProtKB">
        <authorList>
            <consortium name="EnsemblMetazoa"/>
        </authorList>
    </citation>
    <scope>IDENTIFICATION</scope>
</reference>
<reference evidence="4 6" key="2">
    <citation type="journal article" date="2013" name="Nature">
        <title>Insights into bilaterian evolution from three spiralian genomes.</title>
        <authorList>
            <person name="Simakov O."/>
            <person name="Marletaz F."/>
            <person name="Cho S.J."/>
            <person name="Edsinger-Gonzales E."/>
            <person name="Havlak P."/>
            <person name="Hellsten U."/>
            <person name="Kuo D.H."/>
            <person name="Larsson T."/>
            <person name="Lv J."/>
            <person name="Arendt D."/>
            <person name="Savage R."/>
            <person name="Osoegawa K."/>
            <person name="de Jong P."/>
            <person name="Grimwood J."/>
            <person name="Chapman J.A."/>
            <person name="Shapiro H."/>
            <person name="Aerts A."/>
            <person name="Otillar R.P."/>
            <person name="Terry A.Y."/>
            <person name="Boore J.L."/>
            <person name="Grigoriev I.V."/>
            <person name="Lindberg D.R."/>
            <person name="Seaver E.C."/>
            <person name="Weisblat D.A."/>
            <person name="Putnam N.H."/>
            <person name="Rokhsar D.S."/>
        </authorList>
    </citation>
    <scope>NUCLEOTIDE SEQUENCE</scope>
</reference>
<keyword evidence="3" id="KW-1133">Transmembrane helix</keyword>
<comment type="pathway">
    <text evidence="3">Protein modification; protein glycosylation.</text>
</comment>
<keyword evidence="3" id="KW-0812">Transmembrane</keyword>
<dbReference type="InterPro" id="IPR002516">
    <property type="entry name" value="Glyco_trans_11"/>
</dbReference>
<dbReference type="Pfam" id="PF01531">
    <property type="entry name" value="Glyco_transf_11"/>
    <property type="match status" value="1"/>
</dbReference>
<name>T1F7G4_HELRO</name>
<keyword evidence="3" id="KW-0325">Glycoprotein</keyword>
<accession>T1F7G4</accession>
<dbReference type="EnsemblMetazoa" id="HelroT173990">
    <property type="protein sequence ID" value="HelroP173990"/>
    <property type="gene ID" value="HelroG173990"/>
</dbReference>
<dbReference type="GO" id="GO:0008107">
    <property type="term" value="F:galactoside 2-alpha-L-fucosyltransferase activity"/>
    <property type="evidence" value="ECO:0000318"/>
    <property type="project" value="GO_Central"/>
</dbReference>
<dbReference type="Gene3D" id="3.40.50.11350">
    <property type="match status" value="1"/>
</dbReference>
<dbReference type="STRING" id="6412.T1F7G4"/>
<reference evidence="6" key="1">
    <citation type="submission" date="2012-12" db="EMBL/GenBank/DDBJ databases">
        <authorList>
            <person name="Hellsten U."/>
            <person name="Grimwood J."/>
            <person name="Chapman J.A."/>
            <person name="Shapiro H."/>
            <person name="Aerts A."/>
            <person name="Otillar R.P."/>
            <person name="Terry A.Y."/>
            <person name="Boore J.L."/>
            <person name="Simakov O."/>
            <person name="Marletaz F."/>
            <person name="Cho S.-J."/>
            <person name="Edsinger-Gonzales E."/>
            <person name="Havlak P."/>
            <person name="Kuo D.-H."/>
            <person name="Larsson T."/>
            <person name="Lv J."/>
            <person name="Arendt D."/>
            <person name="Savage R."/>
            <person name="Osoegawa K."/>
            <person name="de Jong P."/>
            <person name="Lindberg D.R."/>
            <person name="Seaver E.C."/>
            <person name="Weisblat D.A."/>
            <person name="Putnam N.H."/>
            <person name="Grigoriev I.V."/>
            <person name="Rokhsar D.S."/>
        </authorList>
    </citation>
    <scope>NUCLEOTIDE SEQUENCE</scope>
</reference>
<dbReference type="GeneID" id="20204763"/>
<dbReference type="FunFam" id="3.40.50.11350:FF:000013">
    <property type="entry name" value="L-Fucosyltransferase"/>
    <property type="match status" value="1"/>
</dbReference>